<dbReference type="Gene3D" id="3.40.50.1110">
    <property type="entry name" value="SGNH hydrolase"/>
    <property type="match status" value="1"/>
</dbReference>
<sequence length="267" mass="29381">MKRIVLVGDSDIAFWPKQLLPSPLNCAEEGGTEIDTTEWDQTLVSGHSGAKIAEVLPNLRTVLAESQACDDGGGGDIVGDGNRRTIRARSKSSDTLIVVACAGENDIGEGLSLGKSVEALREFLDMVFLSDDANSHSSYQNNGGDRFLLFLGPKFEPWLEDDPSYKKKYSAMTRAFQHCLQEYKIENSTTKNSTSNGYRINIHFVDCLTMFCGETANIPGARLCGRAKADPRYFASDQLHLSKEGYSMWKDVVETQIRQFLSASTSS</sequence>
<evidence type="ECO:0000313" key="1">
    <source>
        <dbReference type="EMBL" id="CAE0726052.1"/>
    </source>
</evidence>
<name>A0A7S4ENK6_9STRA</name>
<proteinExistence type="predicted"/>
<organism evidence="1">
    <name type="scientific">Pseudo-nitzschia australis</name>
    <dbReference type="NCBI Taxonomy" id="44445"/>
    <lineage>
        <taxon>Eukaryota</taxon>
        <taxon>Sar</taxon>
        <taxon>Stramenopiles</taxon>
        <taxon>Ochrophyta</taxon>
        <taxon>Bacillariophyta</taxon>
        <taxon>Bacillariophyceae</taxon>
        <taxon>Bacillariophycidae</taxon>
        <taxon>Bacillariales</taxon>
        <taxon>Bacillariaceae</taxon>
        <taxon>Pseudo-nitzschia</taxon>
    </lineage>
</organism>
<dbReference type="EMBL" id="HBIX01027847">
    <property type="protein sequence ID" value="CAE0726052.1"/>
    <property type="molecule type" value="Transcribed_RNA"/>
</dbReference>
<protein>
    <recommendedName>
        <fullName evidence="2">SGNH hydrolase-type esterase domain-containing protein</fullName>
    </recommendedName>
</protein>
<dbReference type="InterPro" id="IPR036514">
    <property type="entry name" value="SGNH_hydro_sf"/>
</dbReference>
<reference evidence="1" key="1">
    <citation type="submission" date="2021-01" db="EMBL/GenBank/DDBJ databases">
        <authorList>
            <person name="Corre E."/>
            <person name="Pelletier E."/>
            <person name="Niang G."/>
            <person name="Scheremetjew M."/>
            <person name="Finn R."/>
            <person name="Kale V."/>
            <person name="Holt S."/>
            <person name="Cochrane G."/>
            <person name="Meng A."/>
            <person name="Brown T."/>
            <person name="Cohen L."/>
        </authorList>
    </citation>
    <scope>NUCLEOTIDE SEQUENCE</scope>
    <source>
        <strain evidence="1">10249 10 AB</strain>
    </source>
</reference>
<dbReference type="SUPFAM" id="SSF52266">
    <property type="entry name" value="SGNH hydrolase"/>
    <property type="match status" value="1"/>
</dbReference>
<evidence type="ECO:0008006" key="2">
    <source>
        <dbReference type="Google" id="ProtNLM"/>
    </source>
</evidence>
<dbReference type="AlphaFoldDB" id="A0A7S4ENK6"/>
<gene>
    <name evidence="1" type="ORF">PAUS00366_LOCUS18809</name>
</gene>
<accession>A0A7S4ENK6</accession>